<keyword evidence="2" id="KW-1185">Reference proteome</keyword>
<reference evidence="2" key="1">
    <citation type="journal article" date="2018" name="BMC Genomics">
        <title>Genomic insights into host adaptation between the wheat stripe rust pathogen (Puccinia striiformis f. sp. tritici) and the barley stripe rust pathogen (Puccinia striiformis f. sp. hordei).</title>
        <authorList>
            <person name="Xia C."/>
            <person name="Wang M."/>
            <person name="Yin C."/>
            <person name="Cornejo O.E."/>
            <person name="Hulbert S.H."/>
            <person name="Chen X."/>
        </authorList>
    </citation>
    <scope>NUCLEOTIDE SEQUENCE [LARGE SCALE GENOMIC DNA]</scope>
    <source>
        <strain evidence="2">93-210</strain>
    </source>
</reference>
<dbReference type="Proteomes" id="UP001060170">
    <property type="component" value="Chromosome 12"/>
</dbReference>
<reference evidence="1 2" key="3">
    <citation type="journal article" date="2022" name="Microbiol. Spectr.">
        <title>Folding features and dynamics of 3D genome architecture in plant fungal pathogens.</title>
        <authorList>
            <person name="Xia C."/>
        </authorList>
    </citation>
    <scope>NUCLEOTIDE SEQUENCE [LARGE SCALE GENOMIC DNA]</scope>
    <source>
        <strain evidence="1 2">93-210</strain>
    </source>
</reference>
<comment type="caution">
    <text evidence="1">The sequence shown here is derived from an EMBL/GenBank/DDBJ whole genome shotgun (WGS) entry which is preliminary data.</text>
</comment>
<accession>A0ACC0E188</accession>
<reference evidence="2" key="2">
    <citation type="journal article" date="2018" name="Mol. Plant Microbe Interact.">
        <title>Genome sequence resources for the wheat stripe rust pathogen (Puccinia striiformis f. sp. tritici) and the barley stripe rust pathogen (Puccinia striiformis f. sp. hordei).</title>
        <authorList>
            <person name="Xia C."/>
            <person name="Wang M."/>
            <person name="Yin C."/>
            <person name="Cornejo O.E."/>
            <person name="Hulbert S.H."/>
            <person name="Chen X."/>
        </authorList>
    </citation>
    <scope>NUCLEOTIDE SEQUENCE [LARGE SCALE GENOMIC DNA]</scope>
    <source>
        <strain evidence="2">93-210</strain>
    </source>
</reference>
<name>A0ACC0E188_9BASI</name>
<evidence type="ECO:0000313" key="2">
    <source>
        <dbReference type="Proteomes" id="UP001060170"/>
    </source>
</evidence>
<sequence>MSLLRLLVVLACSTTLGVYAADPKTTVEFQCSAGRPNGWCAIKDPNKHSYMTDVGPRPQINSDRSQHAGEPERKTWLQLHWKGRKQMRAEILRDSTRSEKALKDVYFH</sequence>
<protein>
    <submittedName>
        <fullName evidence="1">Uncharacterized protein</fullName>
    </submittedName>
</protein>
<evidence type="ECO:0000313" key="1">
    <source>
        <dbReference type="EMBL" id="KAI7942446.1"/>
    </source>
</evidence>
<dbReference type="EMBL" id="CM045876">
    <property type="protein sequence ID" value="KAI7942446.1"/>
    <property type="molecule type" value="Genomic_DNA"/>
</dbReference>
<organism evidence="1 2">
    <name type="scientific">Puccinia striiformis f. sp. tritici</name>
    <dbReference type="NCBI Taxonomy" id="168172"/>
    <lineage>
        <taxon>Eukaryota</taxon>
        <taxon>Fungi</taxon>
        <taxon>Dikarya</taxon>
        <taxon>Basidiomycota</taxon>
        <taxon>Pucciniomycotina</taxon>
        <taxon>Pucciniomycetes</taxon>
        <taxon>Pucciniales</taxon>
        <taxon>Pucciniaceae</taxon>
        <taxon>Puccinia</taxon>
    </lineage>
</organism>
<proteinExistence type="predicted"/>
<gene>
    <name evidence="1" type="ORF">MJO28_012473</name>
</gene>